<feature type="domain" description="CMP/dCMP-type deaminase" evidence="16">
    <location>
        <begin position="2"/>
        <end position="126"/>
    </location>
</feature>
<comment type="pathway">
    <text evidence="3 12">Cofactor biosynthesis; riboflavin biosynthesis; 5-amino-6-(D-ribitylamino)uracil from GTP: step 3/4.</text>
</comment>
<dbReference type="GO" id="GO:0008270">
    <property type="term" value="F:zinc ion binding"/>
    <property type="evidence" value="ECO:0007669"/>
    <property type="project" value="InterPro"/>
</dbReference>
<proteinExistence type="inferred from homology"/>
<feature type="binding site" evidence="14">
    <location>
        <position position="212"/>
    </location>
    <ligand>
        <name>substrate</name>
    </ligand>
</feature>
<name>A0AAE3SK63_9BACT</name>
<feature type="binding site" evidence="14">
    <location>
        <position position="208"/>
    </location>
    <ligand>
        <name>NADP(+)</name>
        <dbReference type="ChEBI" id="CHEBI:58349"/>
    </ligand>
</feature>
<dbReference type="PIRSF" id="PIRSF006769">
    <property type="entry name" value="RibD"/>
    <property type="match status" value="1"/>
</dbReference>
<dbReference type="InterPro" id="IPR002734">
    <property type="entry name" value="RibDG_C"/>
</dbReference>
<dbReference type="PROSITE" id="PS00903">
    <property type="entry name" value="CYT_DCMP_DEAMINASES_1"/>
    <property type="match status" value="1"/>
</dbReference>
<comment type="cofactor">
    <cofactor evidence="12 15">
        <name>Zn(2+)</name>
        <dbReference type="ChEBI" id="CHEBI:29105"/>
    </cofactor>
    <text evidence="12 15">Binds 1 zinc ion.</text>
</comment>
<keyword evidence="12 17" id="KW-0378">Hydrolase</keyword>
<comment type="function">
    <text evidence="1 12">Converts 2,5-diamino-6-(ribosylamino)-4(3h)-pyrimidinone 5'-phosphate into 5-amino-6-(ribosylamino)-2,4(1h,3h)-pyrimidinedione 5'-phosphate.</text>
</comment>
<evidence type="ECO:0000256" key="8">
    <source>
        <dbReference type="ARBA" id="ARBA00022833"/>
    </source>
</evidence>
<dbReference type="PROSITE" id="PS51747">
    <property type="entry name" value="CYT_DCMP_DEAMINASES_2"/>
    <property type="match status" value="1"/>
</dbReference>
<dbReference type="GO" id="GO:0009231">
    <property type="term" value="P:riboflavin biosynthetic process"/>
    <property type="evidence" value="ECO:0007669"/>
    <property type="project" value="UniProtKB-KW"/>
</dbReference>
<dbReference type="InterPro" id="IPR016193">
    <property type="entry name" value="Cytidine_deaminase-like"/>
</dbReference>
<dbReference type="Proteomes" id="UP001207408">
    <property type="component" value="Unassembled WGS sequence"/>
</dbReference>
<evidence type="ECO:0000256" key="10">
    <source>
        <dbReference type="ARBA" id="ARBA00023002"/>
    </source>
</evidence>
<keyword evidence="11" id="KW-0511">Multifunctional enzyme</keyword>
<dbReference type="NCBIfam" id="TIGR00326">
    <property type="entry name" value="eubact_ribD"/>
    <property type="match status" value="1"/>
</dbReference>
<dbReference type="GO" id="GO:0008703">
    <property type="term" value="F:5-amino-6-(5-phosphoribosylamino)uracil reductase activity"/>
    <property type="evidence" value="ECO:0007669"/>
    <property type="project" value="UniProtKB-EC"/>
</dbReference>
<feature type="binding site" evidence="14">
    <location>
        <position position="157"/>
    </location>
    <ligand>
        <name>NADP(+)</name>
        <dbReference type="ChEBI" id="CHEBI:58349"/>
    </ligand>
</feature>
<dbReference type="PANTHER" id="PTHR38011:SF7">
    <property type="entry name" value="2,5-DIAMINO-6-RIBOSYLAMINO-4(3H)-PYRIMIDINONE 5'-PHOSPHATE REDUCTASE"/>
    <property type="match status" value="1"/>
</dbReference>
<comment type="similarity">
    <text evidence="5 12">In the C-terminal section; belongs to the HTP reductase family.</text>
</comment>
<reference evidence="17" key="1">
    <citation type="submission" date="2022-10" db="EMBL/GenBank/DDBJ databases">
        <authorList>
            <person name="Yu W.X."/>
        </authorList>
    </citation>
    <scope>NUCLEOTIDE SEQUENCE</scope>
    <source>
        <strain evidence="17">D04</strain>
    </source>
</reference>
<comment type="similarity">
    <text evidence="4 12">In the N-terminal section; belongs to the cytidine and deoxycytidylate deaminase family.</text>
</comment>
<evidence type="ECO:0000259" key="16">
    <source>
        <dbReference type="PROSITE" id="PS51747"/>
    </source>
</evidence>
<feature type="binding site" evidence="14">
    <location>
        <position position="192"/>
    </location>
    <ligand>
        <name>substrate</name>
    </ligand>
</feature>
<dbReference type="SUPFAM" id="SSF53927">
    <property type="entry name" value="Cytidine deaminase-like"/>
    <property type="match status" value="1"/>
</dbReference>
<protein>
    <recommendedName>
        <fullName evidence="12">Riboflavin biosynthesis protein RibD</fullName>
    </recommendedName>
    <domain>
        <recommendedName>
            <fullName evidence="12">Diaminohydroxyphosphoribosylaminopyrimidine deaminase</fullName>
            <shortName evidence="12">DRAP deaminase</shortName>
            <ecNumber evidence="12">3.5.4.26</ecNumber>
        </recommendedName>
        <alternativeName>
            <fullName evidence="12">Riboflavin-specific deaminase</fullName>
        </alternativeName>
    </domain>
    <domain>
        <recommendedName>
            <fullName evidence="12">5-amino-6-(5-phosphoribosylamino)uracil reductase</fullName>
            <ecNumber evidence="12">1.1.1.193</ecNumber>
        </recommendedName>
        <alternativeName>
            <fullName evidence="12">HTP reductase</fullName>
        </alternativeName>
    </domain>
</protein>
<feature type="binding site" evidence="14">
    <location>
        <position position="290"/>
    </location>
    <ligand>
        <name>substrate</name>
    </ligand>
</feature>
<evidence type="ECO:0000256" key="2">
    <source>
        <dbReference type="ARBA" id="ARBA00004882"/>
    </source>
</evidence>
<gene>
    <name evidence="17" type="primary">ribD</name>
    <name evidence="17" type="ORF">OM074_05745</name>
</gene>
<evidence type="ECO:0000256" key="9">
    <source>
        <dbReference type="ARBA" id="ARBA00022857"/>
    </source>
</evidence>
<feature type="binding site" evidence="14">
    <location>
        <position position="204"/>
    </location>
    <ligand>
        <name>NADP(+)</name>
        <dbReference type="ChEBI" id="CHEBI:58349"/>
    </ligand>
</feature>
<dbReference type="RefSeq" id="WP_301198370.1">
    <property type="nucleotide sequence ID" value="NZ_JAPDPI010000008.1"/>
</dbReference>
<dbReference type="InterPro" id="IPR004794">
    <property type="entry name" value="Eubact_RibD"/>
</dbReference>
<dbReference type="EMBL" id="JAPDPI010000008">
    <property type="protein sequence ID" value="MCW3805120.1"/>
    <property type="molecule type" value="Genomic_DNA"/>
</dbReference>
<dbReference type="CDD" id="cd01284">
    <property type="entry name" value="Riboflavin_deaminase-reductase"/>
    <property type="match status" value="1"/>
</dbReference>
<evidence type="ECO:0000313" key="18">
    <source>
        <dbReference type="Proteomes" id="UP001207408"/>
    </source>
</evidence>
<accession>A0AAE3SK63</accession>
<dbReference type="EC" id="3.5.4.26" evidence="12"/>
<organism evidence="17 18">
    <name type="scientific">Plebeiibacterium marinum</name>
    <dbReference type="NCBI Taxonomy" id="2992111"/>
    <lineage>
        <taxon>Bacteria</taxon>
        <taxon>Pseudomonadati</taxon>
        <taxon>Bacteroidota</taxon>
        <taxon>Bacteroidia</taxon>
        <taxon>Marinilabiliales</taxon>
        <taxon>Marinilabiliaceae</taxon>
        <taxon>Plebeiibacterium</taxon>
    </lineage>
</organism>
<dbReference type="PANTHER" id="PTHR38011">
    <property type="entry name" value="DIHYDROFOLATE REDUCTASE FAMILY PROTEIN (AFU_ORTHOLOGUE AFUA_8G06820)"/>
    <property type="match status" value="1"/>
</dbReference>
<evidence type="ECO:0000256" key="3">
    <source>
        <dbReference type="ARBA" id="ARBA00004910"/>
    </source>
</evidence>
<dbReference type="Gene3D" id="3.40.430.10">
    <property type="entry name" value="Dihydrofolate Reductase, subunit A"/>
    <property type="match status" value="1"/>
</dbReference>
<dbReference type="InterPro" id="IPR002125">
    <property type="entry name" value="CMP_dCMP_dom"/>
</dbReference>
<evidence type="ECO:0000256" key="5">
    <source>
        <dbReference type="ARBA" id="ARBA00007417"/>
    </source>
</evidence>
<dbReference type="Pfam" id="PF00383">
    <property type="entry name" value="dCMP_cyt_deam_1"/>
    <property type="match status" value="1"/>
</dbReference>
<comment type="pathway">
    <text evidence="2 12">Cofactor biosynthesis; riboflavin biosynthesis; 5-amino-6-(D-ribitylamino)uracil from GTP: step 2/4.</text>
</comment>
<dbReference type="EC" id="1.1.1.193" evidence="12"/>
<evidence type="ECO:0000256" key="1">
    <source>
        <dbReference type="ARBA" id="ARBA00002151"/>
    </source>
</evidence>
<evidence type="ECO:0000256" key="14">
    <source>
        <dbReference type="PIRSR" id="PIRSR006769-2"/>
    </source>
</evidence>
<evidence type="ECO:0000256" key="4">
    <source>
        <dbReference type="ARBA" id="ARBA00005259"/>
    </source>
</evidence>
<keyword evidence="7 12" id="KW-0479">Metal-binding</keyword>
<evidence type="ECO:0000313" key="17">
    <source>
        <dbReference type="EMBL" id="MCW3805120.1"/>
    </source>
</evidence>
<feature type="binding site" evidence="14">
    <location>
        <position position="178"/>
    </location>
    <ligand>
        <name>NADP(+)</name>
        <dbReference type="ChEBI" id="CHEBI:58349"/>
    </ligand>
</feature>
<dbReference type="GO" id="GO:0008835">
    <property type="term" value="F:diaminohydroxyphosphoribosylaminopyrimidine deaminase activity"/>
    <property type="evidence" value="ECO:0007669"/>
    <property type="project" value="UniProtKB-EC"/>
</dbReference>
<evidence type="ECO:0000256" key="13">
    <source>
        <dbReference type="PIRSR" id="PIRSR006769-1"/>
    </source>
</evidence>
<feature type="binding site" evidence="14">
    <location>
        <position position="215"/>
    </location>
    <ligand>
        <name>substrate</name>
    </ligand>
</feature>
<comment type="catalytic activity">
    <reaction evidence="12">
        <text>2,5-diamino-6-hydroxy-4-(5-phosphoribosylamino)-pyrimidine + H2O + H(+) = 5-amino-6-(5-phospho-D-ribosylamino)uracil + NH4(+)</text>
        <dbReference type="Rhea" id="RHEA:21868"/>
        <dbReference type="ChEBI" id="CHEBI:15377"/>
        <dbReference type="ChEBI" id="CHEBI:15378"/>
        <dbReference type="ChEBI" id="CHEBI:28938"/>
        <dbReference type="ChEBI" id="CHEBI:58453"/>
        <dbReference type="ChEBI" id="CHEBI:58614"/>
        <dbReference type="EC" id="3.5.4.26"/>
    </reaction>
</comment>
<keyword evidence="9 12" id="KW-0521">NADP</keyword>
<dbReference type="SUPFAM" id="SSF53597">
    <property type="entry name" value="Dihydrofolate reductase-like"/>
    <property type="match status" value="1"/>
</dbReference>
<sequence>MSINEKYMFRCLELAANGLGNTYSNPMVGSVIVYNDRIIGEGYHHKAGEPHAEVNAINSVKNKELLKESTLYVNLEPCAHYGKTPPCSLLIKEMLIPRVVIGCTDTFSEVAGKGIEMLEKAGTDVIVGVMEKESRELNKRFFTYHEKQRPYIILKWAETLDGFIDIDREQENFGEPTWITNTLAKKLVHKWRRQEQSILVGTNTAIKDNPSLTVREWSGNHPVRVLIDRTGRVPSSNNLLDNSVKTIVFTENPKEDKTNIMYCKTDSNTDIIPQISLFLHQQKLQSLIIEGGKEILQHFIQSGYWDEARRFVGNKWFKNGVKAPVINNKPIAEDIVGNSQLFYYRNFNAR</sequence>
<evidence type="ECO:0000256" key="15">
    <source>
        <dbReference type="PIRSR" id="PIRSR006769-3"/>
    </source>
</evidence>
<feature type="binding site" evidence="15">
    <location>
        <position position="87"/>
    </location>
    <ligand>
        <name>Zn(2+)</name>
        <dbReference type="ChEBI" id="CHEBI:29105"/>
        <note>catalytic</note>
    </ligand>
</feature>
<evidence type="ECO:0000256" key="7">
    <source>
        <dbReference type="ARBA" id="ARBA00022723"/>
    </source>
</evidence>
<dbReference type="InterPro" id="IPR016192">
    <property type="entry name" value="APOBEC/CMP_deaminase_Zn-bd"/>
</dbReference>
<evidence type="ECO:0000256" key="11">
    <source>
        <dbReference type="ARBA" id="ARBA00023268"/>
    </source>
</evidence>
<keyword evidence="10 12" id="KW-0560">Oxidoreductase</keyword>
<dbReference type="InterPro" id="IPR024072">
    <property type="entry name" value="DHFR-like_dom_sf"/>
</dbReference>
<dbReference type="InterPro" id="IPR050765">
    <property type="entry name" value="Riboflavin_Biosynth_HTPR"/>
</dbReference>
<evidence type="ECO:0000256" key="12">
    <source>
        <dbReference type="PIRNR" id="PIRNR006769"/>
    </source>
</evidence>
<comment type="catalytic activity">
    <reaction evidence="12">
        <text>5-amino-6-(5-phospho-D-ribitylamino)uracil + NADP(+) = 5-amino-6-(5-phospho-D-ribosylamino)uracil + NADPH + H(+)</text>
        <dbReference type="Rhea" id="RHEA:17845"/>
        <dbReference type="ChEBI" id="CHEBI:15378"/>
        <dbReference type="ChEBI" id="CHEBI:57783"/>
        <dbReference type="ChEBI" id="CHEBI:58349"/>
        <dbReference type="ChEBI" id="CHEBI:58421"/>
        <dbReference type="ChEBI" id="CHEBI:58453"/>
        <dbReference type="EC" id="1.1.1.193"/>
    </reaction>
</comment>
<keyword evidence="18" id="KW-1185">Reference proteome</keyword>
<dbReference type="Gene3D" id="3.40.140.10">
    <property type="entry name" value="Cytidine Deaminase, domain 2"/>
    <property type="match status" value="1"/>
</dbReference>
<comment type="caution">
    <text evidence="17">The sequence shown here is derived from an EMBL/GenBank/DDBJ whole genome shotgun (WGS) entry which is preliminary data.</text>
</comment>
<feature type="active site" description="Proton donor" evidence="13">
    <location>
        <position position="53"/>
    </location>
</feature>
<dbReference type="Pfam" id="PF01872">
    <property type="entry name" value="RibD_C"/>
    <property type="match status" value="1"/>
</dbReference>
<evidence type="ECO:0000256" key="6">
    <source>
        <dbReference type="ARBA" id="ARBA00022619"/>
    </source>
</evidence>
<feature type="binding site" evidence="15">
    <location>
        <position position="51"/>
    </location>
    <ligand>
        <name>Zn(2+)</name>
        <dbReference type="ChEBI" id="CHEBI:29105"/>
        <note>catalytic</note>
    </ligand>
</feature>
<feature type="binding site" evidence="15">
    <location>
        <position position="78"/>
    </location>
    <ligand>
        <name>Zn(2+)</name>
        <dbReference type="ChEBI" id="CHEBI:29105"/>
        <note>catalytic</note>
    </ligand>
</feature>
<dbReference type="AlphaFoldDB" id="A0AAE3SK63"/>
<keyword evidence="8 12" id="KW-0862">Zinc</keyword>
<keyword evidence="6 12" id="KW-0686">Riboflavin biosynthesis</keyword>